<dbReference type="EMBL" id="AGNL01042650">
    <property type="protein sequence ID" value="EJK50902.1"/>
    <property type="molecule type" value="Genomic_DNA"/>
</dbReference>
<feature type="region of interest" description="Disordered" evidence="1">
    <location>
        <begin position="96"/>
        <end position="123"/>
    </location>
</feature>
<protein>
    <submittedName>
        <fullName evidence="2">Uncharacterized protein</fullName>
    </submittedName>
</protein>
<feature type="compositionally biased region" description="Basic and acidic residues" evidence="1">
    <location>
        <begin position="937"/>
        <end position="951"/>
    </location>
</feature>
<feature type="region of interest" description="Disordered" evidence="1">
    <location>
        <begin position="137"/>
        <end position="214"/>
    </location>
</feature>
<feature type="compositionally biased region" description="Basic and acidic residues" evidence="1">
    <location>
        <begin position="193"/>
        <end position="207"/>
    </location>
</feature>
<feature type="compositionally biased region" description="Acidic residues" evidence="1">
    <location>
        <begin position="952"/>
        <end position="964"/>
    </location>
</feature>
<organism evidence="2 3">
    <name type="scientific">Thalassiosira oceanica</name>
    <name type="common">Marine diatom</name>
    <dbReference type="NCBI Taxonomy" id="159749"/>
    <lineage>
        <taxon>Eukaryota</taxon>
        <taxon>Sar</taxon>
        <taxon>Stramenopiles</taxon>
        <taxon>Ochrophyta</taxon>
        <taxon>Bacillariophyta</taxon>
        <taxon>Coscinodiscophyceae</taxon>
        <taxon>Thalassiosirophycidae</taxon>
        <taxon>Thalassiosirales</taxon>
        <taxon>Thalassiosiraceae</taxon>
        <taxon>Thalassiosira</taxon>
    </lineage>
</organism>
<dbReference type="OrthoDB" id="201688at2759"/>
<proteinExistence type="predicted"/>
<keyword evidence="3" id="KW-1185">Reference proteome</keyword>
<evidence type="ECO:0000256" key="1">
    <source>
        <dbReference type="SAM" id="MobiDB-lite"/>
    </source>
</evidence>
<reference evidence="2 3" key="1">
    <citation type="journal article" date="2012" name="Genome Biol.">
        <title>Genome and low-iron response of an oceanic diatom adapted to chronic iron limitation.</title>
        <authorList>
            <person name="Lommer M."/>
            <person name="Specht M."/>
            <person name="Roy A.S."/>
            <person name="Kraemer L."/>
            <person name="Andreson R."/>
            <person name="Gutowska M.A."/>
            <person name="Wolf J."/>
            <person name="Bergner S.V."/>
            <person name="Schilhabel M.B."/>
            <person name="Klostermeier U.C."/>
            <person name="Beiko R.G."/>
            <person name="Rosenstiel P."/>
            <person name="Hippler M."/>
            <person name="Laroche J."/>
        </authorList>
    </citation>
    <scope>NUCLEOTIDE SEQUENCE [LARGE SCALE GENOMIC DNA]</scope>
    <source>
        <strain evidence="2 3">CCMP1005</strain>
    </source>
</reference>
<sequence length="1123" mass="119077">MPAAGTDDDPAAPVGSPHCDYCLAVTGASYLASSLLAAGGTDVAVHWGGGEAPLLPLPPRPGVDALSYESGEHVAVRGRRIQHCVQSLEEIELSDIRRLRPGRPDEGDSAPDGEGGWDHARRLSPPAHTTVAVGRTHSAMPSGLSPHPSPPSAHPPLTSGSAPHAHHQGVPGRSRGRGRRGPSGTQRAGAGGVERHGQDGGSREDAVAHVNSTPCRSSPLRATILTNAGRGDNCFLAGGGGVRPGQVGADAPPVHRGGVRGGPSGHVRRGSSRGRAWPGRGHWARYGPLFGLASGMRLLEIQEGRSGRVEDWPEGDDEACGSACGDGCPGHDGAEGAGMARREVSPPFDYSGKLTAYLRPNRAGDQLEHCVGNPIACEYGKVLAGPHHVIAAQGRRCIREARNSLNDRFLLAVLNIVSHELVEGQLGSQHQQVVMQLDPALAGVLPKARPLPVRGALEQPHSRLLGQRQAVDGVGPLPPERLARERHLAKIPRIEQGGQEKYDVGVEERGLDGGNLLPLHGVARACHGTGGWLSPLWWDEWGLQTRCVSFGWLFLFTKIGHGAAAPGRGAECAGVCELPTTTRQTIEVDTAADSRAGANRSNMFQSGVPYHETGAFKTQGIHGKALRAASGGLNHQPGIVVVAWLSFLMSIAGLSVRAGNTAVSLITTESGTQAGLVVHGGEDVPGETPVESGQRLLKRELGLEVEGSRFKVVCTQTFAFGMREQAPKEHARASGSFRGEILEGNYHPALKYAVGCLLAGKALEEMEECEKKGGSDEELARLTREFFKRRRQVDDVMGTSDQYTLDSPELNYELGVKTEKVGSFSEQPNSYEEEFSLALKLILATTQGHNISSLFFPDHPSPSSVRARDGASPSPFALLRRPTTAASGLLTGLPPNGIGRCSGSLELGSMDAAIPRTPPPHPTAPYTIVLDRRLAREDEPRVEPHEGRHEEAEEEAEEEADEDGPPFIRRGDWESRLRHPALPAPAPLVVAQELPPVHLGLFPLPDVVDLTPCAAGARVPATVPAGRARHAELGLGPPEEDEVHVRRAGGERREGPDDLVPRLPDEAYAPVPLLPVLAVRPAALPARQLAEEVTRRDLAAPLGGTPRLEALHEAEAEAPVGPP</sequence>
<dbReference type="Proteomes" id="UP000266841">
    <property type="component" value="Unassembled WGS sequence"/>
</dbReference>
<feature type="region of interest" description="Disordered" evidence="1">
    <location>
        <begin position="253"/>
        <end position="276"/>
    </location>
</feature>
<name>K0RW01_THAOC</name>
<comment type="caution">
    <text evidence="2">The sequence shown here is derived from an EMBL/GenBank/DDBJ whole genome shotgun (WGS) entry which is preliminary data.</text>
</comment>
<feature type="non-terminal residue" evidence="2">
    <location>
        <position position="1123"/>
    </location>
</feature>
<feature type="region of interest" description="Disordered" evidence="1">
    <location>
        <begin position="1095"/>
        <end position="1123"/>
    </location>
</feature>
<evidence type="ECO:0000313" key="2">
    <source>
        <dbReference type="EMBL" id="EJK50902.1"/>
    </source>
</evidence>
<feature type="region of interest" description="Disordered" evidence="1">
    <location>
        <begin position="1031"/>
        <end position="1062"/>
    </location>
</feature>
<feature type="compositionally biased region" description="Basic and acidic residues" evidence="1">
    <location>
        <begin position="96"/>
        <end position="106"/>
    </location>
</feature>
<dbReference type="AlphaFoldDB" id="K0RW01"/>
<feature type="region of interest" description="Disordered" evidence="1">
    <location>
        <begin position="937"/>
        <end position="971"/>
    </location>
</feature>
<gene>
    <name evidence="2" type="ORF">THAOC_29985</name>
</gene>
<feature type="compositionally biased region" description="Basic and acidic residues" evidence="1">
    <location>
        <begin position="1043"/>
        <end position="1062"/>
    </location>
</feature>
<accession>K0RW01</accession>
<evidence type="ECO:0000313" key="3">
    <source>
        <dbReference type="Proteomes" id="UP000266841"/>
    </source>
</evidence>